<dbReference type="EMBL" id="BMAT01008880">
    <property type="protein sequence ID" value="GFR94174.1"/>
    <property type="molecule type" value="Genomic_DNA"/>
</dbReference>
<proteinExistence type="inferred from homology"/>
<evidence type="ECO:0000256" key="7">
    <source>
        <dbReference type="ARBA" id="ARBA00023306"/>
    </source>
</evidence>
<dbReference type="Proteomes" id="UP000762676">
    <property type="component" value="Unassembled WGS sequence"/>
</dbReference>
<dbReference type="AlphaFoldDB" id="A0AAV4H8U5"/>
<dbReference type="SUPFAM" id="SSF52540">
    <property type="entry name" value="P-loop containing nucleoside triphosphate hydrolases"/>
    <property type="match status" value="1"/>
</dbReference>
<evidence type="ECO:0000256" key="3">
    <source>
        <dbReference type="ARBA" id="ARBA00022741"/>
    </source>
</evidence>
<keyword evidence="5" id="KW-0067">ATP-binding</keyword>
<evidence type="ECO:0000313" key="10">
    <source>
        <dbReference type="Proteomes" id="UP000762676"/>
    </source>
</evidence>
<gene>
    <name evidence="9" type="ORF">ElyMa_004395800</name>
</gene>
<accession>A0AAV4H8U5</accession>
<evidence type="ECO:0000256" key="1">
    <source>
        <dbReference type="ARBA" id="ARBA00004123"/>
    </source>
</evidence>
<dbReference type="GO" id="GO:0003682">
    <property type="term" value="F:chromatin binding"/>
    <property type="evidence" value="ECO:0007669"/>
    <property type="project" value="TreeGrafter"/>
</dbReference>
<feature type="compositionally biased region" description="Polar residues" evidence="8">
    <location>
        <begin position="9"/>
        <end position="20"/>
    </location>
</feature>
<keyword evidence="3" id="KW-0547">Nucleotide-binding</keyword>
<evidence type="ECO:0000256" key="8">
    <source>
        <dbReference type="SAM" id="MobiDB-lite"/>
    </source>
</evidence>
<dbReference type="PANTHER" id="PTHR12172">
    <property type="entry name" value="CELL CYCLE CHECKPOINT PROTEIN RAD17"/>
    <property type="match status" value="1"/>
</dbReference>
<dbReference type="GO" id="GO:0003689">
    <property type="term" value="F:DNA clamp loader activity"/>
    <property type="evidence" value="ECO:0007669"/>
    <property type="project" value="TreeGrafter"/>
</dbReference>
<evidence type="ECO:0000256" key="4">
    <source>
        <dbReference type="ARBA" id="ARBA00022763"/>
    </source>
</evidence>
<dbReference type="InterPro" id="IPR004582">
    <property type="entry name" value="Checkpoint_prot_Rad17_Rad24"/>
</dbReference>
<dbReference type="GO" id="GO:0033314">
    <property type="term" value="P:mitotic DNA replication checkpoint signaling"/>
    <property type="evidence" value="ECO:0007669"/>
    <property type="project" value="TreeGrafter"/>
</dbReference>
<evidence type="ECO:0000256" key="6">
    <source>
        <dbReference type="ARBA" id="ARBA00023242"/>
    </source>
</evidence>
<dbReference type="Pfam" id="PF03215">
    <property type="entry name" value="Rad17"/>
    <property type="match status" value="2"/>
</dbReference>
<reference evidence="9 10" key="1">
    <citation type="journal article" date="2021" name="Elife">
        <title>Chloroplast acquisition without the gene transfer in kleptoplastic sea slugs, Plakobranchus ocellatus.</title>
        <authorList>
            <person name="Maeda T."/>
            <person name="Takahashi S."/>
            <person name="Yoshida T."/>
            <person name="Shimamura S."/>
            <person name="Takaki Y."/>
            <person name="Nagai Y."/>
            <person name="Toyoda A."/>
            <person name="Suzuki Y."/>
            <person name="Arimoto A."/>
            <person name="Ishii H."/>
            <person name="Satoh N."/>
            <person name="Nishiyama T."/>
            <person name="Hasebe M."/>
            <person name="Maruyama T."/>
            <person name="Minagawa J."/>
            <person name="Obokata J."/>
            <person name="Shigenobu S."/>
        </authorList>
    </citation>
    <scope>NUCLEOTIDE SEQUENCE [LARGE SCALE GENOMIC DNA]</scope>
</reference>
<protein>
    <submittedName>
        <fullName evidence="9">Cell cycle checkpoint protein RAD17-like</fullName>
    </submittedName>
</protein>
<evidence type="ECO:0000313" key="9">
    <source>
        <dbReference type="EMBL" id="GFR94174.1"/>
    </source>
</evidence>
<dbReference type="GO" id="GO:0005634">
    <property type="term" value="C:nucleus"/>
    <property type="evidence" value="ECO:0007669"/>
    <property type="project" value="UniProtKB-SubCell"/>
</dbReference>
<comment type="similarity">
    <text evidence="2">Belongs to the rad17/RAD24 family.</text>
</comment>
<comment type="caution">
    <text evidence="9">The sequence shown here is derived from an EMBL/GenBank/DDBJ whole genome shotgun (WGS) entry which is preliminary data.</text>
</comment>
<dbReference type="Gene3D" id="1.10.8.60">
    <property type="match status" value="1"/>
</dbReference>
<evidence type="ECO:0000256" key="2">
    <source>
        <dbReference type="ARBA" id="ARBA00006168"/>
    </source>
</evidence>
<evidence type="ECO:0000256" key="5">
    <source>
        <dbReference type="ARBA" id="ARBA00022840"/>
    </source>
</evidence>
<keyword evidence="4" id="KW-0227">DNA damage</keyword>
<dbReference type="GO" id="GO:0000077">
    <property type="term" value="P:DNA damage checkpoint signaling"/>
    <property type="evidence" value="ECO:0007669"/>
    <property type="project" value="TreeGrafter"/>
</dbReference>
<organism evidence="9 10">
    <name type="scientific">Elysia marginata</name>
    <dbReference type="NCBI Taxonomy" id="1093978"/>
    <lineage>
        <taxon>Eukaryota</taxon>
        <taxon>Metazoa</taxon>
        <taxon>Spiralia</taxon>
        <taxon>Lophotrochozoa</taxon>
        <taxon>Mollusca</taxon>
        <taxon>Gastropoda</taxon>
        <taxon>Heterobranchia</taxon>
        <taxon>Euthyneura</taxon>
        <taxon>Panpulmonata</taxon>
        <taxon>Sacoglossa</taxon>
        <taxon>Placobranchoidea</taxon>
        <taxon>Plakobranchidae</taxon>
        <taxon>Elysia</taxon>
    </lineage>
</organism>
<sequence>MQFGAEAKLQQSNYKCCPSSTRHDLPSNAESGSRKRPRETGHKSSVQQALFQGSSKYTQNSELWSERYKPNSKVELAVHKKKVEEISEWFAKASAQYGKVVSQSQSTVFHNFLLRANKYKALDLTTQIGASAGRTSDSLLGNKAANDKRTVIVVEEMPNIFYRDSNQFHDILRKYKRCGKSPLVFIMSDSNNNSSGIQKLFPKDLMHQLRIDSISMNPVAPTMLVKLLTRVASAESGKFPTPSASVIETIAVSSSGDIRSALNTLQFACGRDTLDLKAKCAPPAKPQLKKHGSSSSSGARLKYGSSRRTGSGDGDSGDDLGVVLGLKDKAIFLFQSVGKVLHFKRGDPTEHPRVPSLPTHLHQFDRDPLLVDPEEVAFKSQLSGDYLTSFLHENYVEFLSTVEDLERAAEYFSDADSLSALWTAREDLQSYSVSVAMRGYIHSNSDITRHDSPRRNLGWLPLHKSRWFTASKQANENVTSARQLFKGYHWEPEVLCTEILPYINLSNPTLHDPGQIRFVQEMTTFSRSTQISR</sequence>
<dbReference type="GO" id="GO:0006281">
    <property type="term" value="P:DNA repair"/>
    <property type="evidence" value="ECO:0007669"/>
    <property type="project" value="InterPro"/>
</dbReference>
<dbReference type="PANTHER" id="PTHR12172:SF0">
    <property type="entry name" value="CELL CYCLE CHECKPOINT PROTEIN RAD17"/>
    <property type="match status" value="1"/>
</dbReference>
<comment type="subcellular location">
    <subcellularLocation>
        <location evidence="1">Nucleus</location>
    </subcellularLocation>
</comment>
<name>A0AAV4H8U5_9GAST</name>
<dbReference type="InterPro" id="IPR027417">
    <property type="entry name" value="P-loop_NTPase"/>
</dbReference>
<keyword evidence="7" id="KW-0131">Cell cycle</keyword>
<feature type="region of interest" description="Disordered" evidence="8">
    <location>
        <begin position="1"/>
        <end position="51"/>
    </location>
</feature>
<keyword evidence="10" id="KW-1185">Reference proteome</keyword>
<dbReference type="GO" id="GO:0005524">
    <property type="term" value="F:ATP binding"/>
    <property type="evidence" value="ECO:0007669"/>
    <property type="project" value="UniProtKB-KW"/>
</dbReference>
<keyword evidence="6" id="KW-0539">Nucleus</keyword>
<feature type="region of interest" description="Disordered" evidence="8">
    <location>
        <begin position="283"/>
        <end position="316"/>
    </location>
</feature>